<dbReference type="SFLD" id="SFLDG01135">
    <property type="entry name" value="C1.5.6:_HAD__Beta-PGM__Phospha"/>
    <property type="match status" value="1"/>
</dbReference>
<dbReference type="Proteomes" id="UP001183202">
    <property type="component" value="Unassembled WGS sequence"/>
</dbReference>
<dbReference type="PANTHER" id="PTHR43434:SF16">
    <property type="entry name" value="BLL8046 PROTEIN"/>
    <property type="match status" value="1"/>
</dbReference>
<proteinExistence type="predicted"/>
<organism evidence="1 2">
    <name type="scientific">Pseudonocardia charpentierae</name>
    <dbReference type="NCBI Taxonomy" id="3075545"/>
    <lineage>
        <taxon>Bacteria</taxon>
        <taxon>Bacillati</taxon>
        <taxon>Actinomycetota</taxon>
        <taxon>Actinomycetes</taxon>
        <taxon>Pseudonocardiales</taxon>
        <taxon>Pseudonocardiaceae</taxon>
        <taxon>Pseudonocardia</taxon>
    </lineage>
</organism>
<dbReference type="Gene3D" id="1.10.150.240">
    <property type="entry name" value="Putative phosphatase, domain 2"/>
    <property type="match status" value="1"/>
</dbReference>
<dbReference type="PANTHER" id="PTHR43434">
    <property type="entry name" value="PHOSPHOGLYCOLATE PHOSPHATASE"/>
    <property type="match status" value="1"/>
</dbReference>
<dbReference type="SFLD" id="SFLDS00003">
    <property type="entry name" value="Haloacid_Dehalogenase"/>
    <property type="match status" value="1"/>
</dbReference>
<accession>A0ABU2N6D2</accession>
<dbReference type="Pfam" id="PF13419">
    <property type="entry name" value="HAD_2"/>
    <property type="match status" value="1"/>
</dbReference>
<dbReference type="SUPFAM" id="SSF56784">
    <property type="entry name" value="HAD-like"/>
    <property type="match status" value="1"/>
</dbReference>
<dbReference type="InterPro" id="IPR041492">
    <property type="entry name" value="HAD_2"/>
</dbReference>
<protein>
    <submittedName>
        <fullName evidence="1">HAD family hydrolase</fullName>
        <ecNumber evidence="1">3.-.-.-</ecNumber>
    </submittedName>
</protein>
<dbReference type="SFLD" id="SFLDG01129">
    <property type="entry name" value="C1.5:_HAD__Beta-PGM__Phosphata"/>
    <property type="match status" value="1"/>
</dbReference>
<keyword evidence="2" id="KW-1185">Reference proteome</keyword>
<dbReference type="EMBL" id="JAVREJ010000003">
    <property type="protein sequence ID" value="MDT0349276.1"/>
    <property type="molecule type" value="Genomic_DNA"/>
</dbReference>
<dbReference type="Gene3D" id="3.40.50.1000">
    <property type="entry name" value="HAD superfamily/HAD-like"/>
    <property type="match status" value="1"/>
</dbReference>
<reference evidence="2" key="1">
    <citation type="submission" date="2023-07" db="EMBL/GenBank/DDBJ databases">
        <title>30 novel species of actinomycetes from the DSMZ collection.</title>
        <authorList>
            <person name="Nouioui I."/>
        </authorList>
    </citation>
    <scope>NUCLEOTIDE SEQUENCE [LARGE SCALE GENOMIC DNA]</scope>
    <source>
        <strain evidence="2">DSM 45834</strain>
    </source>
</reference>
<dbReference type="InterPro" id="IPR050155">
    <property type="entry name" value="HAD-like_hydrolase_sf"/>
</dbReference>
<keyword evidence="1" id="KW-0378">Hydrolase</keyword>
<dbReference type="GO" id="GO:0016787">
    <property type="term" value="F:hydrolase activity"/>
    <property type="evidence" value="ECO:0007669"/>
    <property type="project" value="UniProtKB-KW"/>
</dbReference>
<dbReference type="EC" id="3.-.-.-" evidence="1"/>
<evidence type="ECO:0000313" key="2">
    <source>
        <dbReference type="Proteomes" id="UP001183202"/>
    </source>
</evidence>
<dbReference type="NCBIfam" id="TIGR01509">
    <property type="entry name" value="HAD-SF-IA-v3"/>
    <property type="match status" value="1"/>
</dbReference>
<name>A0ABU2N6D2_9PSEU</name>
<dbReference type="InterPro" id="IPR023198">
    <property type="entry name" value="PGP-like_dom2"/>
</dbReference>
<comment type="caution">
    <text evidence="1">The sequence shown here is derived from an EMBL/GenBank/DDBJ whole genome shotgun (WGS) entry which is preliminary data.</text>
</comment>
<dbReference type="InterPro" id="IPR036412">
    <property type="entry name" value="HAD-like_sf"/>
</dbReference>
<gene>
    <name evidence="1" type="ORF">RM445_07025</name>
</gene>
<dbReference type="InterPro" id="IPR006439">
    <property type="entry name" value="HAD-SF_hydro_IA"/>
</dbReference>
<dbReference type="InterPro" id="IPR023214">
    <property type="entry name" value="HAD_sf"/>
</dbReference>
<evidence type="ECO:0000313" key="1">
    <source>
        <dbReference type="EMBL" id="MDT0349276.1"/>
    </source>
</evidence>
<dbReference type="RefSeq" id="WP_311555269.1">
    <property type="nucleotide sequence ID" value="NZ_JAVREJ010000003.1"/>
</dbReference>
<sequence>MPDLRPGVLFDVDGTLLDTNYLHVLAWWQAFRDAGHDPVAMDRIHHAIGIPSEGLVRHLVGTDDDAAVEAHSRRYEPLQENVEPYPRTADLLRACAERGLAVVLATSGKAADLDWMQPAIGAEDAVTGATTSEDVDEGKPEPDLLTTAMRDHGLDPERTVAVGDTVWDVEAARKAGIPCIALTCGGIGGGELSDAGADAVYDDPADLLDHLRDSPLGRMTTR</sequence>